<reference evidence="1 2" key="1">
    <citation type="submission" date="2024-01" db="EMBL/GenBank/DDBJ databases">
        <title>The genomes of 5 underutilized Papilionoideae crops provide insights into root nodulation and disease resistanc.</title>
        <authorList>
            <person name="Jiang F."/>
        </authorList>
    </citation>
    <scope>NUCLEOTIDE SEQUENCE [LARGE SCALE GENOMIC DNA]</scope>
    <source>
        <strain evidence="1">LVBAO_FW01</strain>
        <tissue evidence="1">Leaves</tissue>
    </source>
</reference>
<name>A0AAN9LSB5_CANGL</name>
<comment type="caution">
    <text evidence="1">The sequence shown here is derived from an EMBL/GenBank/DDBJ whole genome shotgun (WGS) entry which is preliminary data.</text>
</comment>
<dbReference type="AlphaFoldDB" id="A0AAN9LSB5"/>
<gene>
    <name evidence="1" type="ORF">VNO77_20175</name>
</gene>
<dbReference type="EMBL" id="JAYMYQ010000004">
    <property type="protein sequence ID" value="KAK7339504.1"/>
    <property type="molecule type" value="Genomic_DNA"/>
</dbReference>
<dbReference type="Proteomes" id="UP001367508">
    <property type="component" value="Unassembled WGS sequence"/>
</dbReference>
<evidence type="ECO:0000313" key="2">
    <source>
        <dbReference type="Proteomes" id="UP001367508"/>
    </source>
</evidence>
<keyword evidence="2" id="KW-1185">Reference proteome</keyword>
<sequence>MGSHVWRYHVNASHVLPTTNPDSTRVFGNVRRSKPLFALQSHGFSRSFVMESEGLLDLFEGLARNA</sequence>
<evidence type="ECO:0000313" key="1">
    <source>
        <dbReference type="EMBL" id="KAK7339504.1"/>
    </source>
</evidence>
<organism evidence="1 2">
    <name type="scientific">Canavalia gladiata</name>
    <name type="common">Sword bean</name>
    <name type="synonym">Dolichos gladiatus</name>
    <dbReference type="NCBI Taxonomy" id="3824"/>
    <lineage>
        <taxon>Eukaryota</taxon>
        <taxon>Viridiplantae</taxon>
        <taxon>Streptophyta</taxon>
        <taxon>Embryophyta</taxon>
        <taxon>Tracheophyta</taxon>
        <taxon>Spermatophyta</taxon>
        <taxon>Magnoliopsida</taxon>
        <taxon>eudicotyledons</taxon>
        <taxon>Gunneridae</taxon>
        <taxon>Pentapetalae</taxon>
        <taxon>rosids</taxon>
        <taxon>fabids</taxon>
        <taxon>Fabales</taxon>
        <taxon>Fabaceae</taxon>
        <taxon>Papilionoideae</taxon>
        <taxon>50 kb inversion clade</taxon>
        <taxon>NPAAA clade</taxon>
        <taxon>indigoferoid/millettioid clade</taxon>
        <taxon>Phaseoleae</taxon>
        <taxon>Canavalia</taxon>
    </lineage>
</organism>
<proteinExistence type="predicted"/>
<accession>A0AAN9LSB5</accession>
<protein>
    <submittedName>
        <fullName evidence="1">Uncharacterized protein</fullName>
    </submittedName>
</protein>